<organism evidence="2 3">
    <name type="scientific">Segnochrobactrum spirostomi</name>
    <dbReference type="NCBI Taxonomy" id="2608987"/>
    <lineage>
        <taxon>Bacteria</taxon>
        <taxon>Pseudomonadati</taxon>
        <taxon>Pseudomonadota</taxon>
        <taxon>Alphaproteobacteria</taxon>
        <taxon>Hyphomicrobiales</taxon>
        <taxon>Segnochrobactraceae</taxon>
        <taxon>Segnochrobactrum</taxon>
    </lineage>
</organism>
<name>A0A6A7Y835_9HYPH</name>
<dbReference type="Proteomes" id="UP000332515">
    <property type="component" value="Unassembled WGS sequence"/>
</dbReference>
<dbReference type="EMBL" id="VWNA01000001">
    <property type="protein sequence ID" value="MQT13649.1"/>
    <property type="molecule type" value="Genomic_DNA"/>
</dbReference>
<gene>
    <name evidence="2" type="ORF">F0357_13565</name>
</gene>
<proteinExistence type="predicted"/>
<sequence>MKPFEIFRAGVHKPLKGDAIAFSESDLASIAAAYDPALHEAPIVVGHPRLDDPAYGWIAGLRVEGDRLVAVPKDVEPAFADIVQRKRFKKVSASFFLPNAPNNPTPGRTQLRHVGFLGATAPAVKGLRPIEFGDASDDDALVLEFADWQTADAIGSIARLFRGLRDYLVSKEGLEAANQTLSPYEIESLAQRAVEVALTPTDPAPPSSFSDSDEDTMKLKTPDPAPAASAPDASAIAAREAEIARREADLAAREAAAAAAARQTRAREDAATVEAAVAAGRLPKGLASAATALFAELGEDTLEFGDGDDAVQTTPRGAFADFLAKLPIPVVTGEIAGRDAASIDFADVASVGPIAEAITAEVDAAAKAGQTITVAEAAARIQKRSQS</sequence>
<evidence type="ECO:0000256" key="1">
    <source>
        <dbReference type="SAM" id="MobiDB-lite"/>
    </source>
</evidence>
<accession>A0A6A7Y835</accession>
<evidence type="ECO:0000313" key="2">
    <source>
        <dbReference type="EMBL" id="MQT13649.1"/>
    </source>
</evidence>
<evidence type="ECO:0000313" key="3">
    <source>
        <dbReference type="Proteomes" id="UP000332515"/>
    </source>
</evidence>
<comment type="caution">
    <text evidence="2">The sequence shown here is derived from an EMBL/GenBank/DDBJ whole genome shotgun (WGS) entry which is preliminary data.</text>
</comment>
<reference evidence="2 3" key="1">
    <citation type="submission" date="2019-09" db="EMBL/GenBank/DDBJ databases">
        <title>Segnochrobactrum spirostomi gen. nov., sp. nov., isolated from the ciliate Spirostomum cf. yagiui and description of a novel family, Segnochrobactraceae fam. nov. within the order Rhizobiales of the class Alphaproteobacteria.</title>
        <authorList>
            <person name="Akter S."/>
            <person name="Shazib S.U.A."/>
            <person name="Shin M.K."/>
        </authorList>
    </citation>
    <scope>NUCLEOTIDE SEQUENCE [LARGE SCALE GENOMIC DNA]</scope>
    <source>
        <strain evidence="2 3">Sp-1</strain>
    </source>
</reference>
<dbReference type="AlphaFoldDB" id="A0A6A7Y835"/>
<dbReference type="RefSeq" id="WP_153482657.1">
    <property type="nucleotide sequence ID" value="NZ_VWNA01000001.1"/>
</dbReference>
<feature type="region of interest" description="Disordered" evidence="1">
    <location>
        <begin position="199"/>
        <end position="233"/>
    </location>
</feature>
<protein>
    <submittedName>
        <fullName evidence="2">Peptidase</fullName>
    </submittedName>
</protein>
<keyword evidence="3" id="KW-1185">Reference proteome</keyword>